<dbReference type="Pfam" id="PF14402">
    <property type="entry name" value="7TM_transglut"/>
    <property type="match status" value="1"/>
</dbReference>
<evidence type="ECO:0000256" key="1">
    <source>
        <dbReference type="SAM" id="Phobius"/>
    </source>
</evidence>
<feature type="transmembrane region" description="Helical" evidence="1">
    <location>
        <begin position="70"/>
        <end position="90"/>
    </location>
</feature>
<feature type="transmembrane region" description="Helical" evidence="1">
    <location>
        <begin position="102"/>
        <end position="124"/>
    </location>
</feature>
<dbReference type="AlphaFoldDB" id="A0A1F7I608"/>
<keyword evidence="1" id="KW-0812">Transmembrane</keyword>
<protein>
    <recommendedName>
        <fullName evidence="2">7 transmembrane helices usually fused to an inactive transglutaminase domain-containing protein</fullName>
    </recommendedName>
</protein>
<reference evidence="3 4" key="1">
    <citation type="journal article" date="2016" name="Nat. Commun.">
        <title>Thousands of microbial genomes shed light on interconnected biogeochemical processes in an aquifer system.</title>
        <authorList>
            <person name="Anantharaman K."/>
            <person name="Brown C.T."/>
            <person name="Hug L.A."/>
            <person name="Sharon I."/>
            <person name="Castelle C.J."/>
            <person name="Probst A.J."/>
            <person name="Thomas B.C."/>
            <person name="Singh A."/>
            <person name="Wilkins M.J."/>
            <person name="Karaoz U."/>
            <person name="Brodie E.L."/>
            <person name="Williams K.H."/>
            <person name="Hubbard S.S."/>
            <person name="Banfield J.F."/>
        </authorList>
    </citation>
    <scope>NUCLEOTIDE SEQUENCE [LARGE SCALE GENOMIC DNA]</scope>
</reference>
<feature type="transmembrane region" description="Helical" evidence="1">
    <location>
        <begin position="17"/>
        <end position="39"/>
    </location>
</feature>
<name>A0A1F7I608_9BACT</name>
<feature type="transmembrane region" description="Helical" evidence="1">
    <location>
        <begin position="46"/>
        <end position="64"/>
    </location>
</feature>
<keyword evidence="1" id="KW-1133">Transmembrane helix</keyword>
<feature type="transmembrane region" description="Helical" evidence="1">
    <location>
        <begin position="187"/>
        <end position="208"/>
    </location>
</feature>
<feature type="domain" description="7 transmembrane helices usually fused to an inactive transglutaminase" evidence="2">
    <location>
        <begin position="21"/>
        <end position="222"/>
    </location>
</feature>
<dbReference type="EMBL" id="MGAE01000046">
    <property type="protein sequence ID" value="OGK38804.1"/>
    <property type="molecule type" value="Genomic_DNA"/>
</dbReference>
<dbReference type="Proteomes" id="UP000179024">
    <property type="component" value="Unassembled WGS sequence"/>
</dbReference>
<dbReference type="InterPro" id="IPR025840">
    <property type="entry name" value="7TM_transglut"/>
</dbReference>
<accession>A0A1F7I608</accession>
<organism evidence="3 4">
    <name type="scientific">Candidatus Roizmanbacteria bacterium RIFCSPHIGHO2_12_FULL_44_10</name>
    <dbReference type="NCBI Taxonomy" id="1802054"/>
    <lineage>
        <taxon>Bacteria</taxon>
        <taxon>Candidatus Roizmaniibacteriota</taxon>
    </lineage>
</organism>
<proteinExistence type="predicted"/>
<comment type="caution">
    <text evidence="3">The sequence shown here is derived from an EMBL/GenBank/DDBJ whole genome shotgun (WGS) entry which is preliminary data.</text>
</comment>
<sequence>MFEAFIQHLIGNRVPEYTIVLLLYLPLVASFVTFSRYVIGWKSLNIYSTILLAFALYHLSRGAAGEIDVITGFVQGGILIFFSAITALLLQMIMSEVRLHYLAKISLAMSAVTGVIFALLYLAGEVANDTFIKLNPIAILIVIIVMEVFIRSYIRKGWRKSLFLVANTVGLAYLIFFVIAQENVKNFVLAHPEVILFTVFFNIIIGRWRGLRLSEYLRFKNIHMTSFYDSEYNKE</sequence>
<evidence type="ECO:0000313" key="4">
    <source>
        <dbReference type="Proteomes" id="UP000179024"/>
    </source>
</evidence>
<evidence type="ECO:0000313" key="3">
    <source>
        <dbReference type="EMBL" id="OGK38804.1"/>
    </source>
</evidence>
<gene>
    <name evidence="3" type="ORF">A3F34_01435</name>
</gene>
<keyword evidence="1" id="KW-0472">Membrane</keyword>
<feature type="transmembrane region" description="Helical" evidence="1">
    <location>
        <begin position="130"/>
        <end position="150"/>
    </location>
</feature>
<feature type="transmembrane region" description="Helical" evidence="1">
    <location>
        <begin position="162"/>
        <end position="181"/>
    </location>
</feature>
<evidence type="ECO:0000259" key="2">
    <source>
        <dbReference type="Pfam" id="PF14402"/>
    </source>
</evidence>